<evidence type="ECO:0000256" key="2">
    <source>
        <dbReference type="ARBA" id="ARBA00023002"/>
    </source>
</evidence>
<dbReference type="EMBL" id="CP046246">
    <property type="protein sequence ID" value="QGP76478.1"/>
    <property type="molecule type" value="Genomic_DNA"/>
</dbReference>
<dbReference type="Proteomes" id="UP000280475">
    <property type="component" value="Chromosome"/>
</dbReference>
<dbReference type="Gene3D" id="3.40.50.720">
    <property type="entry name" value="NAD(P)-binding Rossmann-like Domain"/>
    <property type="match status" value="1"/>
</dbReference>
<reference evidence="4 6" key="3">
    <citation type="submission" date="2019-11" db="EMBL/GenBank/DDBJ databases">
        <authorList>
            <person name="Kim E."/>
            <person name="Lee J."/>
            <person name="Jeon K."/>
            <person name="Lee Y."/>
        </authorList>
    </citation>
    <scope>NUCLEOTIDE SEQUENCE [LARGE SCALE GENOMIC DNA]</scope>
    <source>
        <strain evidence="4 6">YJ1</strain>
    </source>
</reference>
<evidence type="ECO:0000313" key="6">
    <source>
        <dbReference type="Proteomes" id="UP000427886"/>
    </source>
</evidence>
<evidence type="ECO:0000256" key="1">
    <source>
        <dbReference type="ARBA" id="ARBA00006484"/>
    </source>
</evidence>
<name>A0A3G5FGD3_TETHA</name>
<reference evidence="3" key="2">
    <citation type="submission" date="2018-03" db="EMBL/GenBank/DDBJ databases">
        <authorList>
            <person name="Jeon C.O."/>
        </authorList>
    </citation>
    <scope>NUCLEOTIDE SEQUENCE</scope>
    <source>
        <strain evidence="3">LMG 26042</strain>
    </source>
</reference>
<dbReference type="PANTHER" id="PTHR24321">
    <property type="entry name" value="DEHYDROGENASES, SHORT CHAIN"/>
    <property type="match status" value="1"/>
</dbReference>
<sequence>MMYFPELKEKVVLVIGAFQGIGKSVLETFQKEKATVIACDIAFEEVKLTKTATDFYKMHLDISEEEEVIQLTQQLEEKHLVPDVLVHVAGISTVDFLTESQTTDFDKVQAVNTRGAYLTSKYVTALMQTHNNHGRVIFVASQAGKNGYKGMSGYVASKHAVLGLCKTLALEVAPNNILVNAVCPGIVETPMKHRERVEGGEIRGMSAQEVLEEDQSQVPLGRTGTTQDVANVILFLASPLSSYMTGQAINVTGGMTMN</sequence>
<dbReference type="EMBL" id="CP027768">
    <property type="protein sequence ID" value="AYW49393.1"/>
    <property type="molecule type" value="Genomic_DNA"/>
</dbReference>
<dbReference type="KEGG" id="tey:GLW17_06370"/>
<dbReference type="PROSITE" id="PS00061">
    <property type="entry name" value="ADH_SHORT"/>
    <property type="match status" value="1"/>
</dbReference>
<dbReference type="AlphaFoldDB" id="A0A3G5FGD3"/>
<dbReference type="InterPro" id="IPR020904">
    <property type="entry name" value="Sc_DH/Rdtase_CS"/>
</dbReference>
<dbReference type="SUPFAM" id="SSF51735">
    <property type="entry name" value="NAD(P)-binding Rossmann-fold domains"/>
    <property type="match status" value="1"/>
</dbReference>
<dbReference type="InterPro" id="IPR002347">
    <property type="entry name" value="SDR_fam"/>
</dbReference>
<accession>A0A3G5FGD3</accession>
<dbReference type="PANTHER" id="PTHR24321:SF8">
    <property type="entry name" value="ESTRADIOL 17-BETA-DEHYDROGENASE 8-RELATED"/>
    <property type="match status" value="1"/>
</dbReference>
<keyword evidence="2" id="KW-0560">Oxidoreductase</keyword>
<dbReference type="PRINTS" id="PR00080">
    <property type="entry name" value="SDRFAMILY"/>
</dbReference>
<reference evidence="3 5" key="1">
    <citation type="journal article" date="2012" name="Int. J. Syst. Evol. Microbiol.">
        <title>Characterization of Tetragenococcus strains from sugar thick juice reveals a novel species, Tetragenococcus osmophilus sp. nov., and divides Tetragenococcus halophilus into two subspecies, T. halophilus subsp. halophilus subsp. nov. and T. halophilus subsp. flandriensis subsp. nov.</title>
        <authorList>
            <person name="Juste A."/>
            <person name="Van Trappen S."/>
            <person name="Verreth C."/>
            <person name="Cleenwerck I."/>
            <person name="De Vos P."/>
            <person name="Lievens B."/>
            <person name="Willems K.A."/>
        </authorList>
    </citation>
    <scope>NUCLEOTIDE SEQUENCE [LARGE SCALE GENOMIC DNA]</scope>
    <source>
        <strain evidence="3 5">LMG 26042</strain>
    </source>
</reference>
<dbReference type="CDD" id="cd05233">
    <property type="entry name" value="SDR_c"/>
    <property type="match status" value="1"/>
</dbReference>
<evidence type="ECO:0000313" key="3">
    <source>
        <dbReference type="EMBL" id="AYW49393.1"/>
    </source>
</evidence>
<comment type="similarity">
    <text evidence="1">Belongs to the short-chain dehydrogenases/reductases (SDR) family.</text>
</comment>
<dbReference type="Pfam" id="PF13561">
    <property type="entry name" value="adh_short_C2"/>
    <property type="match status" value="1"/>
</dbReference>
<proteinExistence type="inferred from homology"/>
<evidence type="ECO:0000313" key="4">
    <source>
        <dbReference type="EMBL" id="QGP76478.1"/>
    </source>
</evidence>
<dbReference type="GO" id="GO:0016491">
    <property type="term" value="F:oxidoreductase activity"/>
    <property type="evidence" value="ECO:0007669"/>
    <property type="project" value="UniProtKB-KW"/>
</dbReference>
<protein>
    <submittedName>
        <fullName evidence="3">SDR family NAD(P)-dependent oxidoreductase</fullName>
    </submittedName>
    <submittedName>
        <fullName evidence="4">SDR family oxidoreductase</fullName>
    </submittedName>
</protein>
<dbReference type="PRINTS" id="PR00081">
    <property type="entry name" value="GDHRDH"/>
</dbReference>
<gene>
    <name evidence="3" type="ORF">C7H83_02270</name>
    <name evidence="4" type="ORF">GLW17_06370</name>
</gene>
<dbReference type="Proteomes" id="UP000427886">
    <property type="component" value="Chromosome"/>
</dbReference>
<organism evidence="3 5">
    <name type="scientific">Tetragenococcus halophilus</name>
    <name type="common">Pediococcus halophilus</name>
    <dbReference type="NCBI Taxonomy" id="51669"/>
    <lineage>
        <taxon>Bacteria</taxon>
        <taxon>Bacillati</taxon>
        <taxon>Bacillota</taxon>
        <taxon>Bacilli</taxon>
        <taxon>Lactobacillales</taxon>
        <taxon>Enterococcaceae</taxon>
        <taxon>Tetragenococcus</taxon>
    </lineage>
</organism>
<dbReference type="InterPro" id="IPR036291">
    <property type="entry name" value="NAD(P)-bd_dom_sf"/>
</dbReference>
<dbReference type="FunFam" id="3.40.50.720:FF:000084">
    <property type="entry name" value="Short-chain dehydrogenase reductase"/>
    <property type="match status" value="1"/>
</dbReference>
<dbReference type="GO" id="GO:0008206">
    <property type="term" value="P:bile acid metabolic process"/>
    <property type="evidence" value="ECO:0007669"/>
    <property type="project" value="UniProtKB-ARBA"/>
</dbReference>
<evidence type="ECO:0000313" key="5">
    <source>
        <dbReference type="Proteomes" id="UP000280475"/>
    </source>
</evidence>